<evidence type="ECO:0000313" key="4">
    <source>
        <dbReference type="Proteomes" id="UP000196581"/>
    </source>
</evidence>
<dbReference type="Proteomes" id="UP000196581">
    <property type="component" value="Unassembled WGS sequence"/>
</dbReference>
<dbReference type="Pfam" id="PF02589">
    <property type="entry name" value="LUD_dom"/>
    <property type="match status" value="1"/>
</dbReference>
<dbReference type="InterPro" id="IPR037171">
    <property type="entry name" value="NagB/RpiA_transferase-like"/>
</dbReference>
<dbReference type="SUPFAM" id="SSF100950">
    <property type="entry name" value="NagB/RpiA/CoA transferase-like"/>
    <property type="match status" value="1"/>
</dbReference>
<protein>
    <recommendedName>
        <fullName evidence="2">LUD domain-containing protein</fullName>
    </recommendedName>
</protein>
<evidence type="ECO:0000313" key="3">
    <source>
        <dbReference type="EMBL" id="SLM97377.1"/>
    </source>
</evidence>
<dbReference type="InterPro" id="IPR003741">
    <property type="entry name" value="LUD_dom"/>
</dbReference>
<dbReference type="PANTHER" id="PTHR43682:SF1">
    <property type="entry name" value="LACTATE UTILIZATION PROTEIN C"/>
    <property type="match status" value="1"/>
</dbReference>
<sequence>MTGAREEILTRLRTALGREDGTTTRTGVVPSTGKPVDIDAEVPRAYLREGSLARPAVIEQLVDRLVDYKAWVTQVPAADVPRVVAQRLEQADSVVIPPGLEADVVSQLPEPVRITVDAAEAQDGAVAKAEVESEAADRFASAAHRIHTIDELDATSAVITASRVSVAQTGTIMLDGDTDCGRRMITLVPDHHVCLVPESTVVEIVPEAVARIDLTRPVTMISGPSATSDIELQRVEGVHGPRQLDVIIITDR</sequence>
<evidence type="ECO:0000259" key="2">
    <source>
        <dbReference type="Pfam" id="PF02589"/>
    </source>
</evidence>
<dbReference type="Gene3D" id="3.40.50.10420">
    <property type="entry name" value="NagB/RpiA/CoA transferase-like"/>
    <property type="match status" value="1"/>
</dbReference>
<proteinExistence type="predicted"/>
<evidence type="ECO:0000256" key="1">
    <source>
        <dbReference type="SAM" id="MobiDB-lite"/>
    </source>
</evidence>
<name>A0A1X6XFM6_9MICO</name>
<accession>A0A1X6XFM6</accession>
<feature type="compositionally biased region" description="Basic and acidic residues" evidence="1">
    <location>
        <begin position="13"/>
        <end position="22"/>
    </location>
</feature>
<dbReference type="PANTHER" id="PTHR43682">
    <property type="entry name" value="LACTATE UTILIZATION PROTEIN C"/>
    <property type="match status" value="1"/>
</dbReference>
<gene>
    <name evidence="3" type="ORF">FM105_06995</name>
</gene>
<dbReference type="RefSeq" id="WP_087006664.1">
    <property type="nucleotide sequence ID" value="NZ_FWFF01000012.1"/>
</dbReference>
<dbReference type="InterPro" id="IPR024185">
    <property type="entry name" value="FTHF_cligase-like_sf"/>
</dbReference>
<organism evidence="3 4">
    <name type="scientific">Brevibacterium yomogidense</name>
    <dbReference type="NCBI Taxonomy" id="946573"/>
    <lineage>
        <taxon>Bacteria</taxon>
        <taxon>Bacillati</taxon>
        <taxon>Actinomycetota</taxon>
        <taxon>Actinomycetes</taxon>
        <taxon>Micrococcales</taxon>
        <taxon>Brevibacteriaceae</taxon>
        <taxon>Brevibacterium</taxon>
    </lineage>
</organism>
<feature type="region of interest" description="Disordered" evidence="1">
    <location>
        <begin position="13"/>
        <end position="35"/>
    </location>
</feature>
<dbReference type="EMBL" id="FWFF01000012">
    <property type="protein sequence ID" value="SLM97377.1"/>
    <property type="molecule type" value="Genomic_DNA"/>
</dbReference>
<dbReference type="AlphaFoldDB" id="A0A1X6XFM6"/>
<keyword evidence="4" id="KW-1185">Reference proteome</keyword>
<reference evidence="4" key="1">
    <citation type="submission" date="2017-02" db="EMBL/GenBank/DDBJ databases">
        <authorList>
            <person name="Dridi B."/>
        </authorList>
    </citation>
    <scope>NUCLEOTIDE SEQUENCE [LARGE SCALE GENOMIC DNA]</scope>
    <source>
        <strain evidence="4">B Co 03.10</strain>
    </source>
</reference>
<feature type="domain" description="LUD" evidence="2">
    <location>
        <begin position="131"/>
        <end position="249"/>
    </location>
</feature>